<evidence type="ECO:0000256" key="8">
    <source>
        <dbReference type="ARBA" id="ARBA00046280"/>
    </source>
</evidence>
<evidence type="ECO:0000256" key="1">
    <source>
        <dbReference type="ARBA" id="ARBA00006108"/>
    </source>
</evidence>
<keyword evidence="4" id="KW-0653">Protein transport</keyword>
<dbReference type="InterPro" id="IPR007705">
    <property type="entry name" value="Vesicle_trsprt_v-SNARE_N"/>
</dbReference>
<proteinExistence type="inferred from homology"/>
<evidence type="ECO:0000256" key="3">
    <source>
        <dbReference type="ARBA" id="ARBA00022692"/>
    </source>
</evidence>
<evidence type="ECO:0000256" key="6">
    <source>
        <dbReference type="ARBA" id="ARBA00023054"/>
    </source>
</evidence>
<dbReference type="GO" id="GO:0048280">
    <property type="term" value="P:vesicle fusion with Golgi apparatus"/>
    <property type="evidence" value="ECO:0007669"/>
    <property type="project" value="TreeGrafter"/>
</dbReference>
<reference evidence="10" key="1">
    <citation type="submission" date="2018-11" db="EMBL/GenBank/DDBJ databases">
        <authorList>
            <consortium name="Pathogen Informatics"/>
        </authorList>
    </citation>
    <scope>NUCLEOTIDE SEQUENCE</scope>
</reference>
<dbReference type="OrthoDB" id="430637at2759"/>
<dbReference type="GO" id="GO:0031902">
    <property type="term" value="C:late endosome membrane"/>
    <property type="evidence" value="ECO:0007669"/>
    <property type="project" value="TreeGrafter"/>
</dbReference>
<evidence type="ECO:0000256" key="4">
    <source>
        <dbReference type="ARBA" id="ARBA00022927"/>
    </source>
</evidence>
<gene>
    <name evidence="10" type="ORF">PXEA_LOCUS28924</name>
</gene>
<dbReference type="GO" id="GO:0006886">
    <property type="term" value="P:intracellular protein transport"/>
    <property type="evidence" value="ECO:0007669"/>
    <property type="project" value="InterPro"/>
</dbReference>
<dbReference type="Proteomes" id="UP000784294">
    <property type="component" value="Unassembled WGS sequence"/>
</dbReference>
<dbReference type="SUPFAM" id="SSF58038">
    <property type="entry name" value="SNARE fusion complex"/>
    <property type="match status" value="1"/>
</dbReference>
<dbReference type="AlphaFoldDB" id="A0A448XFU9"/>
<dbReference type="Pfam" id="PF05008">
    <property type="entry name" value="V-SNARE"/>
    <property type="match status" value="1"/>
</dbReference>
<dbReference type="GO" id="GO:0000149">
    <property type="term" value="F:SNARE binding"/>
    <property type="evidence" value="ECO:0007669"/>
    <property type="project" value="TreeGrafter"/>
</dbReference>
<dbReference type="GO" id="GO:0016236">
    <property type="term" value="P:macroautophagy"/>
    <property type="evidence" value="ECO:0007669"/>
    <property type="project" value="TreeGrafter"/>
</dbReference>
<dbReference type="GO" id="GO:0006891">
    <property type="term" value="P:intra-Golgi vesicle-mediated transport"/>
    <property type="evidence" value="ECO:0007669"/>
    <property type="project" value="TreeGrafter"/>
</dbReference>
<evidence type="ECO:0000256" key="2">
    <source>
        <dbReference type="ARBA" id="ARBA00022448"/>
    </source>
</evidence>
<dbReference type="InterPro" id="IPR010989">
    <property type="entry name" value="SNARE"/>
</dbReference>
<dbReference type="GO" id="GO:0005789">
    <property type="term" value="C:endoplasmic reticulum membrane"/>
    <property type="evidence" value="ECO:0007669"/>
    <property type="project" value="TreeGrafter"/>
</dbReference>
<dbReference type="GO" id="GO:0031201">
    <property type="term" value="C:SNARE complex"/>
    <property type="evidence" value="ECO:0007669"/>
    <property type="project" value="TreeGrafter"/>
</dbReference>
<keyword evidence="11" id="KW-1185">Reference proteome</keyword>
<keyword evidence="2" id="KW-0813">Transport</keyword>
<evidence type="ECO:0000313" key="10">
    <source>
        <dbReference type="EMBL" id="VEL35484.1"/>
    </source>
</evidence>
<evidence type="ECO:0000259" key="9">
    <source>
        <dbReference type="Pfam" id="PF05008"/>
    </source>
</evidence>
<dbReference type="GO" id="GO:0042147">
    <property type="term" value="P:retrograde transport, endosome to Golgi"/>
    <property type="evidence" value="ECO:0007669"/>
    <property type="project" value="TreeGrafter"/>
</dbReference>
<evidence type="ECO:0000256" key="5">
    <source>
        <dbReference type="ARBA" id="ARBA00022989"/>
    </source>
</evidence>
<dbReference type="Gene3D" id="1.20.5.110">
    <property type="match status" value="1"/>
</dbReference>
<dbReference type="GO" id="GO:0012507">
    <property type="term" value="C:ER to Golgi transport vesicle membrane"/>
    <property type="evidence" value="ECO:0007669"/>
    <property type="project" value="TreeGrafter"/>
</dbReference>
<keyword evidence="7" id="KW-0472">Membrane</keyword>
<accession>A0A448XFU9</accession>
<keyword evidence="5" id="KW-1133">Transmembrane helix</keyword>
<protein>
    <recommendedName>
        <fullName evidence="9">Vesicle transport v-SNARE N-terminal domain-containing protein</fullName>
    </recommendedName>
</protein>
<dbReference type="PANTHER" id="PTHR21230">
    <property type="entry name" value="VESICLE TRANSPORT V-SNARE PROTEIN VTI1-RELATED"/>
    <property type="match status" value="1"/>
</dbReference>
<sequence length="198" mass="23096">MEKAAFFNRMASLMSSYEKQYGNLTSEITFKMGRIPRLLADEKKKEIQGTIRLFDETKELLEQMSLEVEELPFDLKTKQATRMQCFKSEFLKLEKEFLKHHPRYSLQSQRSDSLSHDDHVVDYDMKQKLLANNVHLESSGRKLRDGIRTAYETQEIGSQILSDLNMQRGSLQKSRDRATVAECEVLLNIKELTDKCHT</sequence>
<dbReference type="InterPro" id="IPR038407">
    <property type="entry name" value="v-SNARE_N_sf"/>
</dbReference>
<name>A0A448XFU9_9PLAT</name>
<dbReference type="EMBL" id="CAAALY010249948">
    <property type="protein sequence ID" value="VEL35484.1"/>
    <property type="molecule type" value="Genomic_DNA"/>
</dbReference>
<evidence type="ECO:0000256" key="7">
    <source>
        <dbReference type="ARBA" id="ARBA00023136"/>
    </source>
</evidence>
<dbReference type="FunFam" id="1.20.58.400:FF:000001">
    <property type="entry name" value="Vesicle transport through interaction with t-SNAREs homolog 1A"/>
    <property type="match status" value="1"/>
</dbReference>
<evidence type="ECO:0000313" key="11">
    <source>
        <dbReference type="Proteomes" id="UP000784294"/>
    </source>
</evidence>
<dbReference type="SUPFAM" id="SSF47661">
    <property type="entry name" value="t-snare proteins"/>
    <property type="match status" value="1"/>
</dbReference>
<dbReference type="GO" id="GO:0005484">
    <property type="term" value="F:SNAP receptor activity"/>
    <property type="evidence" value="ECO:0007669"/>
    <property type="project" value="TreeGrafter"/>
</dbReference>
<comment type="subcellular location">
    <subcellularLocation>
        <location evidence="8">Endomembrane system</location>
        <topology evidence="8">Single-pass type IV membrane protein</topology>
    </subcellularLocation>
</comment>
<dbReference type="GO" id="GO:0005829">
    <property type="term" value="C:cytosol"/>
    <property type="evidence" value="ECO:0007669"/>
    <property type="project" value="GOC"/>
</dbReference>
<dbReference type="GO" id="GO:0006896">
    <property type="term" value="P:Golgi to vacuole transport"/>
    <property type="evidence" value="ECO:0007669"/>
    <property type="project" value="TreeGrafter"/>
</dbReference>
<comment type="similarity">
    <text evidence="1">Belongs to the VTI1 family.</text>
</comment>
<dbReference type="PANTHER" id="PTHR21230:SF26">
    <property type="entry name" value="VESICLE TRANSPORT THROUGH INTERACTION WITH T-SNARES HOMOLOG 1A"/>
    <property type="match status" value="1"/>
</dbReference>
<feature type="domain" description="Vesicle transport v-SNARE N-terminal" evidence="9">
    <location>
        <begin position="10"/>
        <end position="98"/>
    </location>
</feature>
<dbReference type="GO" id="GO:0005794">
    <property type="term" value="C:Golgi apparatus"/>
    <property type="evidence" value="ECO:0007669"/>
    <property type="project" value="TreeGrafter"/>
</dbReference>
<keyword evidence="6" id="KW-0175">Coiled coil</keyword>
<keyword evidence="3" id="KW-0812">Transmembrane</keyword>
<dbReference type="Pfam" id="PF12352">
    <property type="entry name" value="V-SNARE_C"/>
    <property type="match status" value="1"/>
</dbReference>
<comment type="caution">
    <text evidence="10">The sequence shown here is derived from an EMBL/GenBank/DDBJ whole genome shotgun (WGS) entry which is preliminary data.</text>
</comment>
<dbReference type="Gene3D" id="1.20.58.400">
    <property type="entry name" value="t-snare proteins"/>
    <property type="match status" value="1"/>
</dbReference>
<organism evidence="10 11">
    <name type="scientific">Protopolystoma xenopodis</name>
    <dbReference type="NCBI Taxonomy" id="117903"/>
    <lineage>
        <taxon>Eukaryota</taxon>
        <taxon>Metazoa</taxon>
        <taxon>Spiralia</taxon>
        <taxon>Lophotrochozoa</taxon>
        <taxon>Platyhelminthes</taxon>
        <taxon>Monogenea</taxon>
        <taxon>Polyopisthocotylea</taxon>
        <taxon>Polystomatidea</taxon>
        <taxon>Polystomatidae</taxon>
        <taxon>Protopolystoma</taxon>
    </lineage>
</organism>